<protein>
    <recommendedName>
        <fullName evidence="1">DUF7736 domain-containing protein</fullName>
    </recommendedName>
</protein>
<gene>
    <name evidence="2" type="ORF">KL86PLE_100281</name>
</gene>
<accession>A0A212L231</accession>
<dbReference type="Pfam" id="PF24875">
    <property type="entry name" value="DUF7736"/>
    <property type="match status" value="1"/>
</dbReference>
<sequence length="113" mass="12529">MAETRDFDPRIIGSITTGVLLLEDFGQVHEAMEFVMGRPIWTHEIPSESAEMKRLVLEQVPDMPTQISGSWQETAQALLDRYGAAISIKKGETVRTKDPLQTLSDALKDTANG</sequence>
<dbReference type="EMBL" id="FMJD01000002">
    <property type="protein sequence ID" value="SCM71602.1"/>
    <property type="molecule type" value="Genomic_DNA"/>
</dbReference>
<evidence type="ECO:0000259" key="1">
    <source>
        <dbReference type="Pfam" id="PF24875"/>
    </source>
</evidence>
<organism evidence="2">
    <name type="scientific">uncultured Pleomorphomonas sp</name>
    <dbReference type="NCBI Taxonomy" id="442121"/>
    <lineage>
        <taxon>Bacteria</taxon>
        <taxon>Pseudomonadati</taxon>
        <taxon>Pseudomonadota</taxon>
        <taxon>Alphaproteobacteria</taxon>
        <taxon>Hyphomicrobiales</taxon>
        <taxon>Pleomorphomonadaceae</taxon>
        <taxon>Pleomorphomonas</taxon>
        <taxon>environmental samples</taxon>
    </lineage>
</organism>
<name>A0A212L231_9HYPH</name>
<reference evidence="2" key="1">
    <citation type="submission" date="2016-08" db="EMBL/GenBank/DDBJ databases">
        <authorList>
            <person name="Seilhamer J.J."/>
        </authorList>
    </citation>
    <scope>NUCLEOTIDE SEQUENCE</scope>
    <source>
        <strain evidence="2">86</strain>
    </source>
</reference>
<feature type="domain" description="DUF7736" evidence="1">
    <location>
        <begin position="12"/>
        <end position="65"/>
    </location>
</feature>
<dbReference type="InterPro" id="IPR056638">
    <property type="entry name" value="DUF7736"/>
</dbReference>
<proteinExistence type="predicted"/>
<evidence type="ECO:0000313" key="2">
    <source>
        <dbReference type="EMBL" id="SCM71602.1"/>
    </source>
</evidence>
<dbReference type="AlphaFoldDB" id="A0A212L231"/>
<dbReference type="RefSeq" id="WP_288199082.1">
    <property type="nucleotide sequence ID" value="NZ_LT608334.1"/>
</dbReference>